<evidence type="ECO:0000259" key="1">
    <source>
        <dbReference type="Pfam" id="PF17844"/>
    </source>
</evidence>
<protein>
    <recommendedName>
        <fullName evidence="1">Bacterial SCP orthologue domain-containing protein</fullName>
    </recommendedName>
</protein>
<dbReference type="RefSeq" id="WP_126040537.1">
    <property type="nucleotide sequence ID" value="NZ_CP034438.1"/>
</dbReference>
<accession>A0A3Q8WUB5</accession>
<dbReference type="InterPro" id="IPR041629">
    <property type="entry name" value="SCP_3"/>
</dbReference>
<dbReference type="Proteomes" id="UP000270021">
    <property type="component" value="Chromosome"/>
</dbReference>
<reference evidence="2 3" key="1">
    <citation type="submission" date="2018-12" db="EMBL/GenBank/DDBJ databases">
        <title>Complete genome sequence of Flaviflexus salsibiostraticola KCTC 33148.</title>
        <authorList>
            <person name="Bae J.-W."/>
        </authorList>
    </citation>
    <scope>NUCLEOTIDE SEQUENCE [LARGE SCALE GENOMIC DNA]</scope>
    <source>
        <strain evidence="2 3">KCTC 33148</strain>
    </source>
</reference>
<name>A0A3Q8WUB5_9ACTO</name>
<feature type="domain" description="Bacterial SCP orthologue" evidence="1">
    <location>
        <begin position="28"/>
        <end position="116"/>
    </location>
</feature>
<organism evidence="2 3">
    <name type="scientific">Flaviflexus salsibiostraticola</name>
    <dbReference type="NCBI Taxonomy" id="1282737"/>
    <lineage>
        <taxon>Bacteria</taxon>
        <taxon>Bacillati</taxon>
        <taxon>Actinomycetota</taxon>
        <taxon>Actinomycetes</taxon>
        <taxon>Actinomycetales</taxon>
        <taxon>Actinomycetaceae</taxon>
        <taxon>Flaviflexus</taxon>
    </lineage>
</organism>
<gene>
    <name evidence="2" type="ORF">EJO69_07040</name>
</gene>
<dbReference type="Gene3D" id="3.30.1050.40">
    <property type="match status" value="1"/>
</dbReference>
<evidence type="ECO:0000313" key="3">
    <source>
        <dbReference type="Proteomes" id="UP000270021"/>
    </source>
</evidence>
<dbReference type="EMBL" id="CP034438">
    <property type="protein sequence ID" value="AZN30090.1"/>
    <property type="molecule type" value="Genomic_DNA"/>
</dbReference>
<keyword evidence="3" id="KW-1185">Reference proteome</keyword>
<sequence length="122" mass="13066">MKRRIEPGIVDGLFARLLAGEELTMAEKRTAGRGALEELAALRPGKAVEVRVPYVGAVQVIGGPTHRRGTPPNVVEIDLETWLDLACGRTGWDDAVRAGKVGASGIRADLSEALPLFRGRQP</sequence>
<evidence type="ECO:0000313" key="2">
    <source>
        <dbReference type="EMBL" id="AZN30090.1"/>
    </source>
</evidence>
<dbReference type="Pfam" id="PF17844">
    <property type="entry name" value="SCP_3"/>
    <property type="match status" value="1"/>
</dbReference>
<dbReference type="AlphaFoldDB" id="A0A3Q8WUB5"/>
<proteinExistence type="predicted"/>
<dbReference type="KEGG" id="fsl:EJO69_07040"/>
<dbReference type="OrthoDB" id="8481083at2"/>